<evidence type="ECO:0000313" key="2">
    <source>
        <dbReference type="EMBL" id="MBW7459014.1"/>
    </source>
</evidence>
<evidence type="ECO:0000313" key="3">
    <source>
        <dbReference type="Proteomes" id="UP001519887"/>
    </source>
</evidence>
<evidence type="ECO:0000256" key="1">
    <source>
        <dbReference type="SAM" id="MobiDB-lite"/>
    </source>
</evidence>
<dbReference type="Proteomes" id="UP001519887">
    <property type="component" value="Unassembled WGS sequence"/>
</dbReference>
<accession>A0ABS7CDT6</accession>
<dbReference type="EMBL" id="JAHZIK010001443">
    <property type="protein sequence ID" value="MBW7459014.1"/>
    <property type="molecule type" value="Genomic_DNA"/>
</dbReference>
<dbReference type="NCBIfam" id="NF041742">
    <property type="entry name" value="WGxxGxxG_fam"/>
    <property type="match status" value="1"/>
</dbReference>
<keyword evidence="3" id="KW-1185">Reference proteome</keyword>
<comment type="caution">
    <text evidence="2">The sequence shown here is derived from an EMBL/GenBank/DDBJ whole genome shotgun (WGS) entry which is preliminary data.</text>
</comment>
<gene>
    <name evidence="2" type="ORF">K0U00_33690</name>
</gene>
<name>A0ABS7CDT6_9BACL</name>
<reference evidence="2 3" key="1">
    <citation type="submission" date="2021-07" db="EMBL/GenBank/DDBJ databases">
        <title>Paenibacillus radiodurans sp. nov., isolated from the southeastern edge of Tengger Desert.</title>
        <authorList>
            <person name="Zhang G."/>
        </authorList>
    </citation>
    <scope>NUCLEOTIDE SEQUENCE [LARGE SCALE GENOMIC DNA]</scope>
    <source>
        <strain evidence="2 3">CCM 7311</strain>
    </source>
</reference>
<sequence length="85" mass="9113">MNRSNMNNSTTYSGTNLGTDNGMVDRTSNTAGVGTNPRMNTYGTTTANNIRANAADDNNDMDWGWLGLLGLLGLVGLRGRSKERT</sequence>
<proteinExistence type="predicted"/>
<feature type="region of interest" description="Disordered" evidence="1">
    <location>
        <begin position="1"/>
        <end position="43"/>
    </location>
</feature>
<protein>
    <submittedName>
        <fullName evidence="2">WGxxGxxG-CTERM domain-containing protein</fullName>
    </submittedName>
</protein>
<feature type="compositionally biased region" description="Polar residues" evidence="1">
    <location>
        <begin position="26"/>
        <end position="43"/>
    </location>
</feature>
<dbReference type="NCBIfam" id="NF038039">
    <property type="entry name" value="WGxxGxxG-CTERM"/>
    <property type="match status" value="1"/>
</dbReference>
<organism evidence="2 3">
    <name type="scientific">Paenibacillus sepulcri</name>
    <dbReference type="NCBI Taxonomy" id="359917"/>
    <lineage>
        <taxon>Bacteria</taxon>
        <taxon>Bacillati</taxon>
        <taxon>Bacillota</taxon>
        <taxon>Bacilli</taxon>
        <taxon>Bacillales</taxon>
        <taxon>Paenibacillaceae</taxon>
        <taxon>Paenibacillus</taxon>
    </lineage>
</organism>
<feature type="compositionally biased region" description="Polar residues" evidence="1">
    <location>
        <begin position="1"/>
        <end position="19"/>
    </location>
</feature>